<sequence length="327" mass="36918">MSLITRTLSAAVLATALTLPIASTANAAGQTVRDGHGTYHTQDQSVRFGYEIIDGLKIAYREAGDPAKPTILLLHGFPTSSHMFRTLIPDLARDYHLIAPDYPGFGASDMPQADQYDYTFDALAGVVETLLERKGIDRYALYLMDYGAPVGYRIFAKAPEKVTGFIIQNGNAYEEGLREFWDPLRAYWADPNEETAAPLRAFLGIEGTKWQFTHGTRNPEAISPDNFWHVQYLLDRPGNQEIQLELFYDYGSNLAEYPKWQALFREHQPPALIVWGKNDHIFPADGAYPYQRDLNNVEFHLLDTGHFALEEDGARIADEIHDFMGRL</sequence>
<dbReference type="OrthoDB" id="9804723at2"/>
<comment type="caution">
    <text evidence="4">The sequence shown here is derived from an EMBL/GenBank/DDBJ whole genome shotgun (WGS) entry which is preliminary data.</text>
</comment>
<evidence type="ECO:0000313" key="4">
    <source>
        <dbReference type="EMBL" id="TWI89570.1"/>
    </source>
</evidence>
<evidence type="ECO:0000259" key="3">
    <source>
        <dbReference type="Pfam" id="PF00561"/>
    </source>
</evidence>
<reference evidence="4 5" key="1">
    <citation type="submission" date="2019-07" db="EMBL/GenBank/DDBJ databases">
        <title>Genomic Encyclopedia of Archaeal and Bacterial Type Strains, Phase II (KMG-II): from individual species to whole genera.</title>
        <authorList>
            <person name="Goeker M."/>
        </authorList>
    </citation>
    <scope>NUCLEOTIDE SEQUENCE [LARGE SCALE GENOMIC DNA]</scope>
    <source>
        <strain evidence="4 5">ATCC BAA-252</strain>
    </source>
</reference>
<evidence type="ECO:0000256" key="2">
    <source>
        <dbReference type="SAM" id="SignalP"/>
    </source>
</evidence>
<dbReference type="GO" id="GO:0004301">
    <property type="term" value="F:epoxide hydrolase activity"/>
    <property type="evidence" value="ECO:0007669"/>
    <property type="project" value="TreeGrafter"/>
</dbReference>
<name>A0A562T9S6_9HYPH</name>
<dbReference type="InterPro" id="IPR051340">
    <property type="entry name" value="Haloalkane_dehalogenase"/>
</dbReference>
<keyword evidence="5" id="KW-1185">Reference proteome</keyword>
<dbReference type="FunFam" id="3.40.50.1820:FF:000173">
    <property type="entry name" value="Alpha/beta hydrolase"/>
    <property type="match status" value="1"/>
</dbReference>
<dbReference type="Gene3D" id="3.40.50.1820">
    <property type="entry name" value="alpha/beta hydrolase"/>
    <property type="match status" value="1"/>
</dbReference>
<dbReference type="InterPro" id="IPR000073">
    <property type="entry name" value="AB_hydrolase_1"/>
</dbReference>
<feature type="signal peptide" evidence="2">
    <location>
        <begin position="1"/>
        <end position="27"/>
    </location>
</feature>
<protein>
    <submittedName>
        <fullName evidence="4">Pimeloyl-ACP methyl ester carboxylesterase</fullName>
    </submittedName>
</protein>
<gene>
    <name evidence="4" type="ORF">JM93_01774</name>
</gene>
<feature type="domain" description="AB hydrolase-1" evidence="3">
    <location>
        <begin position="69"/>
        <end position="312"/>
    </location>
</feature>
<organism evidence="4 5">
    <name type="scientific">Roseibium hamelinense</name>
    <dbReference type="NCBI Taxonomy" id="150831"/>
    <lineage>
        <taxon>Bacteria</taxon>
        <taxon>Pseudomonadati</taxon>
        <taxon>Pseudomonadota</taxon>
        <taxon>Alphaproteobacteria</taxon>
        <taxon>Hyphomicrobiales</taxon>
        <taxon>Stappiaceae</taxon>
        <taxon>Roseibium</taxon>
    </lineage>
</organism>
<dbReference type="PANTHER" id="PTHR42977">
    <property type="entry name" value="HYDROLASE-RELATED"/>
    <property type="match status" value="1"/>
</dbReference>
<accession>A0A562T9S6</accession>
<dbReference type="PRINTS" id="PR00111">
    <property type="entry name" value="ABHYDROLASE"/>
</dbReference>
<keyword evidence="1" id="KW-0378">Hydrolase</keyword>
<evidence type="ECO:0000313" key="5">
    <source>
        <dbReference type="Proteomes" id="UP000320593"/>
    </source>
</evidence>
<evidence type="ECO:0000256" key="1">
    <source>
        <dbReference type="ARBA" id="ARBA00022801"/>
    </source>
</evidence>
<keyword evidence="2" id="KW-0732">Signal</keyword>
<dbReference type="InterPro" id="IPR029058">
    <property type="entry name" value="AB_hydrolase_fold"/>
</dbReference>
<dbReference type="EMBL" id="VLLF01000003">
    <property type="protein sequence ID" value="TWI89570.1"/>
    <property type="molecule type" value="Genomic_DNA"/>
</dbReference>
<dbReference type="Pfam" id="PF00561">
    <property type="entry name" value="Abhydrolase_1"/>
    <property type="match status" value="1"/>
</dbReference>
<dbReference type="PANTHER" id="PTHR42977:SF3">
    <property type="entry name" value="AB HYDROLASE-1 DOMAIN-CONTAINING PROTEIN"/>
    <property type="match status" value="1"/>
</dbReference>
<dbReference type="AlphaFoldDB" id="A0A562T9S6"/>
<dbReference type="SUPFAM" id="SSF53474">
    <property type="entry name" value="alpha/beta-Hydrolases"/>
    <property type="match status" value="1"/>
</dbReference>
<feature type="chain" id="PRO_5022030153" evidence="2">
    <location>
        <begin position="28"/>
        <end position="327"/>
    </location>
</feature>
<dbReference type="Proteomes" id="UP000320593">
    <property type="component" value="Unassembled WGS sequence"/>
</dbReference>
<dbReference type="RefSeq" id="WP_145342297.1">
    <property type="nucleotide sequence ID" value="NZ_VLLF01000003.1"/>
</dbReference>
<proteinExistence type="predicted"/>